<dbReference type="HAMAP" id="MF_01582">
    <property type="entry name" value="Ser_Thr_transp_SstT"/>
    <property type="match status" value="1"/>
</dbReference>
<name>A0ABT9YDW1_9BACI</name>
<keyword evidence="7 9" id="KW-1133">Transmembrane helix</keyword>
<evidence type="ECO:0000256" key="7">
    <source>
        <dbReference type="ARBA" id="ARBA00022989"/>
    </source>
</evidence>
<accession>A0ABT9YDW1</accession>
<keyword evidence="3 9" id="KW-1003">Cell membrane</keyword>
<comment type="caution">
    <text evidence="10">The sequence shown here is derived from an EMBL/GenBank/DDBJ whole genome shotgun (WGS) entry which is preliminary data.</text>
</comment>
<evidence type="ECO:0000256" key="3">
    <source>
        <dbReference type="ARBA" id="ARBA00022475"/>
    </source>
</evidence>
<dbReference type="InterPro" id="IPR036458">
    <property type="entry name" value="Na:dicarbo_symporter_sf"/>
</dbReference>
<evidence type="ECO:0000256" key="8">
    <source>
        <dbReference type="ARBA" id="ARBA00023136"/>
    </source>
</evidence>
<evidence type="ECO:0000256" key="4">
    <source>
        <dbReference type="ARBA" id="ARBA00022692"/>
    </source>
</evidence>
<comment type="function">
    <text evidence="9">Involved in the import of serine and threonine into the cell, with the concomitant import of sodium (symport system).</text>
</comment>
<keyword evidence="5 9" id="KW-0769">Symport</keyword>
<dbReference type="PANTHER" id="PTHR42865:SF8">
    <property type="entry name" value="SERINE_THREONINE TRANSPORTER SSTT"/>
    <property type="match status" value="1"/>
</dbReference>
<gene>
    <name evidence="9" type="primary">sstT</name>
    <name evidence="10" type="ORF">J2S05_000802</name>
</gene>
<dbReference type="RefSeq" id="WP_306980135.1">
    <property type="nucleotide sequence ID" value="NZ_JAUSUA010000001.1"/>
</dbReference>
<dbReference type="InterPro" id="IPR001991">
    <property type="entry name" value="Na-dicarboxylate_symporter"/>
</dbReference>
<comment type="catalytic activity">
    <reaction evidence="9">
        <text>L-serine(in) + Na(+)(in) = L-serine(out) + Na(+)(out)</text>
        <dbReference type="Rhea" id="RHEA:29575"/>
        <dbReference type="ChEBI" id="CHEBI:29101"/>
        <dbReference type="ChEBI" id="CHEBI:33384"/>
    </reaction>
</comment>
<keyword evidence="4 9" id="KW-0812">Transmembrane</keyword>
<comment type="subcellular location">
    <subcellularLocation>
        <location evidence="9">Cell membrane</location>
        <topology evidence="9">Multi-pass membrane protein</topology>
    </subcellularLocation>
    <subcellularLocation>
        <location evidence="1">Membrane</location>
        <topology evidence="1">Multi-pass membrane protein</topology>
    </subcellularLocation>
</comment>
<evidence type="ECO:0000256" key="6">
    <source>
        <dbReference type="ARBA" id="ARBA00022970"/>
    </source>
</evidence>
<evidence type="ECO:0000313" key="10">
    <source>
        <dbReference type="EMBL" id="MDQ0206028.1"/>
    </source>
</evidence>
<dbReference type="EMBL" id="JAUSUA010000001">
    <property type="protein sequence ID" value="MDQ0206028.1"/>
    <property type="molecule type" value="Genomic_DNA"/>
</dbReference>
<feature type="transmembrane region" description="Helical" evidence="9">
    <location>
        <begin position="78"/>
        <end position="101"/>
    </location>
</feature>
<protein>
    <recommendedName>
        <fullName evidence="9">Serine/threonine transporter SstT</fullName>
    </recommendedName>
    <alternativeName>
        <fullName evidence="9">Na(+)/serine-threonine symporter</fullName>
    </alternativeName>
</protein>
<dbReference type="InterPro" id="IPR023025">
    <property type="entry name" value="Ser_Thr_transp_SstT"/>
</dbReference>
<organism evidence="10 11">
    <name type="scientific">Alkalicoccobacillus murimartini</name>
    <dbReference type="NCBI Taxonomy" id="171685"/>
    <lineage>
        <taxon>Bacteria</taxon>
        <taxon>Bacillati</taxon>
        <taxon>Bacillota</taxon>
        <taxon>Bacilli</taxon>
        <taxon>Bacillales</taxon>
        <taxon>Bacillaceae</taxon>
        <taxon>Alkalicoccobacillus</taxon>
    </lineage>
</organism>
<feature type="transmembrane region" description="Helical" evidence="9">
    <location>
        <begin position="320"/>
        <end position="347"/>
    </location>
</feature>
<feature type="transmembrane region" description="Helical" evidence="9">
    <location>
        <begin position="179"/>
        <end position="199"/>
    </location>
</feature>
<keyword evidence="8 9" id="KW-0472">Membrane</keyword>
<keyword evidence="2 9" id="KW-0813">Transport</keyword>
<feature type="transmembrane region" description="Helical" evidence="9">
    <location>
        <begin position="136"/>
        <end position="158"/>
    </location>
</feature>
<dbReference type="Gene3D" id="1.10.3860.10">
    <property type="entry name" value="Sodium:dicarboxylate symporter"/>
    <property type="match status" value="1"/>
</dbReference>
<feature type="transmembrane region" description="Helical" evidence="9">
    <location>
        <begin position="211"/>
        <end position="236"/>
    </location>
</feature>
<feature type="transmembrane region" description="Helical" evidence="9">
    <location>
        <begin position="12"/>
        <end position="32"/>
    </location>
</feature>
<evidence type="ECO:0000313" key="11">
    <source>
        <dbReference type="Proteomes" id="UP001225034"/>
    </source>
</evidence>
<dbReference type="PRINTS" id="PR00173">
    <property type="entry name" value="EDTRNSPORT"/>
</dbReference>
<keyword evidence="11" id="KW-1185">Reference proteome</keyword>
<dbReference type="SUPFAM" id="SSF118215">
    <property type="entry name" value="Proton glutamate symport protein"/>
    <property type="match status" value="1"/>
</dbReference>
<sequence>MKKVVNHWTRLGLVKQIIIGLILGVVLALTIPDVAEPITILGTLFVGALKAIAPVLVLFLVISAIAQHKKGQQSNMKSIIALYLIGTFSAAVVAVCASFLFPVSLDLADSPEGFQAPEGLSEVLQSLLLNVVDNPINAVIEANFIGILAWAIVFGLAFRSASDSTKAVLSNVSDAVLKVVSWIIKLAPLGILGLVFEAISTSGLDSLVSYAQLLTVLIGCMIVVALIINPLIVFVLSRKNPYPLVITCLKESGITAFFTRSSAANIPVNMKLSEKLGLNKDTYSVSIPLGATINMAGAAVTISVLTLATVHTLDIQVSLFTALILSVIATISACGASGVAGGSLLLIPLATSLFGIPPEIAMQVVGIGFIIGVLQDSAETALNSSTDVMFTAAVEAREKRKARKKDQMA</sequence>
<evidence type="ECO:0000256" key="5">
    <source>
        <dbReference type="ARBA" id="ARBA00022847"/>
    </source>
</evidence>
<comment type="similarity">
    <text evidence="9">Belongs to the dicarboxylate/amino acid:cation symporter (DAACS) (TC 2.A.23) family.</text>
</comment>
<keyword evidence="6 9" id="KW-0029">Amino-acid transport</keyword>
<reference evidence="10 11" key="1">
    <citation type="submission" date="2023-07" db="EMBL/GenBank/DDBJ databases">
        <title>Genomic Encyclopedia of Type Strains, Phase IV (KMG-IV): sequencing the most valuable type-strain genomes for metagenomic binning, comparative biology and taxonomic classification.</title>
        <authorList>
            <person name="Goeker M."/>
        </authorList>
    </citation>
    <scope>NUCLEOTIDE SEQUENCE [LARGE SCALE GENOMIC DNA]</scope>
    <source>
        <strain evidence="10 11">DSM 19154</strain>
    </source>
</reference>
<proteinExistence type="inferred from homology"/>
<dbReference type="Pfam" id="PF00375">
    <property type="entry name" value="SDF"/>
    <property type="match status" value="1"/>
</dbReference>
<dbReference type="Proteomes" id="UP001225034">
    <property type="component" value="Unassembled WGS sequence"/>
</dbReference>
<evidence type="ECO:0000256" key="2">
    <source>
        <dbReference type="ARBA" id="ARBA00022448"/>
    </source>
</evidence>
<comment type="catalytic activity">
    <reaction evidence="9">
        <text>L-threonine(in) + Na(+)(in) = L-threonine(out) + Na(+)(out)</text>
        <dbReference type="Rhea" id="RHEA:69999"/>
        <dbReference type="ChEBI" id="CHEBI:29101"/>
        <dbReference type="ChEBI" id="CHEBI:57926"/>
    </reaction>
</comment>
<evidence type="ECO:0000256" key="9">
    <source>
        <dbReference type="HAMAP-Rule" id="MF_01582"/>
    </source>
</evidence>
<evidence type="ECO:0000256" key="1">
    <source>
        <dbReference type="ARBA" id="ARBA00004141"/>
    </source>
</evidence>
<feature type="transmembrane region" description="Helical" evidence="9">
    <location>
        <begin position="38"/>
        <end position="66"/>
    </location>
</feature>
<dbReference type="NCBIfam" id="NF010151">
    <property type="entry name" value="PRK13628.1"/>
    <property type="match status" value="1"/>
</dbReference>
<feature type="transmembrane region" description="Helical" evidence="9">
    <location>
        <begin position="285"/>
        <end position="308"/>
    </location>
</feature>
<dbReference type="PANTHER" id="PTHR42865">
    <property type="entry name" value="PROTON/GLUTAMATE-ASPARTATE SYMPORTER"/>
    <property type="match status" value="1"/>
</dbReference>